<dbReference type="EMBL" id="BSTK01000004">
    <property type="protein sequence ID" value="GLY85440.1"/>
    <property type="molecule type" value="Genomic_DNA"/>
</dbReference>
<dbReference type="SUPFAM" id="SSF52540">
    <property type="entry name" value="P-loop containing nucleoside triphosphate hydrolases"/>
    <property type="match status" value="1"/>
</dbReference>
<name>A0A9W6S023_9ACTN</name>
<evidence type="ECO:0008006" key="3">
    <source>
        <dbReference type="Google" id="ProtNLM"/>
    </source>
</evidence>
<dbReference type="PIRSF" id="PIRSF037081">
    <property type="entry name" value="P-loop_All4644_prd"/>
    <property type="match status" value="1"/>
</dbReference>
<organism evidence="1 2">
    <name type="scientific">Actinoallomurus iriomotensis</name>
    <dbReference type="NCBI Taxonomy" id="478107"/>
    <lineage>
        <taxon>Bacteria</taxon>
        <taxon>Bacillati</taxon>
        <taxon>Actinomycetota</taxon>
        <taxon>Actinomycetes</taxon>
        <taxon>Streptosporangiales</taxon>
        <taxon>Thermomonosporaceae</taxon>
        <taxon>Actinoallomurus</taxon>
    </lineage>
</organism>
<dbReference type="RefSeq" id="WP_285572346.1">
    <property type="nucleotide sequence ID" value="NZ_BSTK01000004.1"/>
</dbReference>
<dbReference type="PANTHER" id="PTHR12083:SF9">
    <property type="entry name" value="BIFUNCTIONAL POLYNUCLEOTIDE PHOSPHATASE_KINASE"/>
    <property type="match status" value="1"/>
</dbReference>
<dbReference type="Pfam" id="PF13671">
    <property type="entry name" value="AAA_33"/>
    <property type="match status" value="1"/>
</dbReference>
<dbReference type="InterPro" id="IPR017101">
    <property type="entry name" value="P-loop_ATP/GTP-bd_All4644_prd"/>
</dbReference>
<dbReference type="InterPro" id="IPR027417">
    <property type="entry name" value="P-loop_NTPase"/>
</dbReference>
<keyword evidence="2" id="KW-1185">Reference proteome</keyword>
<dbReference type="Gene3D" id="3.40.50.300">
    <property type="entry name" value="P-loop containing nucleotide triphosphate hydrolases"/>
    <property type="match status" value="1"/>
</dbReference>
<dbReference type="AlphaFoldDB" id="A0A9W6S023"/>
<protein>
    <recommendedName>
        <fullName evidence="3">Kinase</fullName>
    </recommendedName>
</protein>
<dbReference type="GO" id="GO:0046403">
    <property type="term" value="F:polynucleotide 3'-phosphatase activity"/>
    <property type="evidence" value="ECO:0007669"/>
    <property type="project" value="TreeGrafter"/>
</dbReference>
<dbReference type="Proteomes" id="UP001165074">
    <property type="component" value="Unassembled WGS sequence"/>
</dbReference>
<dbReference type="GO" id="GO:0006281">
    <property type="term" value="P:DNA repair"/>
    <property type="evidence" value="ECO:0007669"/>
    <property type="project" value="TreeGrafter"/>
</dbReference>
<dbReference type="GO" id="GO:0003690">
    <property type="term" value="F:double-stranded DNA binding"/>
    <property type="evidence" value="ECO:0007669"/>
    <property type="project" value="TreeGrafter"/>
</dbReference>
<evidence type="ECO:0000313" key="1">
    <source>
        <dbReference type="EMBL" id="GLY85440.1"/>
    </source>
</evidence>
<evidence type="ECO:0000313" key="2">
    <source>
        <dbReference type="Proteomes" id="UP001165074"/>
    </source>
</evidence>
<accession>A0A9W6S023</accession>
<sequence>MTELVVMVGLQGCGKSTWVAGHLAGTHAVVSKDQWPNARRRERRQRRLVDELLAAGRDVVVDNTNPSPGERAPLIAIARAHGAVVRAVYVDVPLPVCLDRNAARTGRARVPLVGVLGTAKRLVAPTVEEGFDRVEVAGG</sequence>
<gene>
    <name evidence="1" type="ORF">Airi02_033690</name>
</gene>
<dbReference type="PANTHER" id="PTHR12083">
    <property type="entry name" value="BIFUNCTIONAL POLYNUCLEOTIDE PHOSPHATASE/KINASE"/>
    <property type="match status" value="1"/>
</dbReference>
<dbReference type="GO" id="GO:0046404">
    <property type="term" value="F:ATP-dependent polydeoxyribonucleotide 5'-hydroxyl-kinase activity"/>
    <property type="evidence" value="ECO:0007669"/>
    <property type="project" value="TreeGrafter"/>
</dbReference>
<reference evidence="1" key="1">
    <citation type="submission" date="2023-03" db="EMBL/GenBank/DDBJ databases">
        <title>Actinoallomurus iriomotensis NBRC 103684.</title>
        <authorList>
            <person name="Ichikawa N."/>
            <person name="Sato H."/>
            <person name="Tonouchi N."/>
        </authorList>
    </citation>
    <scope>NUCLEOTIDE SEQUENCE</scope>
    <source>
        <strain evidence="1">NBRC 103684</strain>
    </source>
</reference>
<comment type="caution">
    <text evidence="1">The sequence shown here is derived from an EMBL/GenBank/DDBJ whole genome shotgun (WGS) entry which is preliminary data.</text>
</comment>
<proteinExistence type="predicted"/>